<proteinExistence type="predicted"/>
<feature type="region of interest" description="Disordered" evidence="1">
    <location>
        <begin position="1"/>
        <end position="35"/>
    </location>
</feature>
<dbReference type="EMBL" id="DYDO01000008">
    <property type="protein sequence ID" value="DBA18855.1"/>
    <property type="molecule type" value="Genomic_DNA"/>
</dbReference>
<evidence type="ECO:0000256" key="1">
    <source>
        <dbReference type="SAM" id="MobiDB-lite"/>
    </source>
</evidence>
<reference evidence="2" key="1">
    <citation type="thesis" date="2020" institute="ProQuest LLC" country="789 East Eisenhower Parkway, Ann Arbor, MI, USA">
        <title>Comparative Genomics and Chromosome Evolution.</title>
        <authorList>
            <person name="Mudd A.B."/>
        </authorList>
    </citation>
    <scope>NUCLEOTIDE SEQUENCE</scope>
    <source>
        <strain evidence="2">1538</strain>
        <tissue evidence="2">Blood</tissue>
    </source>
</reference>
<organism evidence="2 3">
    <name type="scientific">Pyxicephalus adspersus</name>
    <name type="common">African bullfrog</name>
    <dbReference type="NCBI Taxonomy" id="30357"/>
    <lineage>
        <taxon>Eukaryota</taxon>
        <taxon>Metazoa</taxon>
        <taxon>Chordata</taxon>
        <taxon>Craniata</taxon>
        <taxon>Vertebrata</taxon>
        <taxon>Euteleostomi</taxon>
        <taxon>Amphibia</taxon>
        <taxon>Batrachia</taxon>
        <taxon>Anura</taxon>
        <taxon>Neobatrachia</taxon>
        <taxon>Ranoidea</taxon>
        <taxon>Pyxicephalidae</taxon>
        <taxon>Pyxicephalinae</taxon>
        <taxon>Pyxicephalus</taxon>
    </lineage>
</organism>
<protein>
    <submittedName>
        <fullName evidence="2">Uncharacterized protein</fullName>
    </submittedName>
</protein>
<sequence>MSAWERPSWGPATSRPSGEGPPTIRRPSGGPRPQHRTFLLAGRSAVLLSAVFRVFLGAPLNPGSRILQRIQLHLGQDGPWQIHVAFLGQFQQIY</sequence>
<keyword evidence="3" id="KW-1185">Reference proteome</keyword>
<evidence type="ECO:0000313" key="3">
    <source>
        <dbReference type="Proteomes" id="UP001181693"/>
    </source>
</evidence>
<evidence type="ECO:0000313" key="2">
    <source>
        <dbReference type="EMBL" id="DBA18855.1"/>
    </source>
</evidence>
<dbReference type="Proteomes" id="UP001181693">
    <property type="component" value="Unassembled WGS sequence"/>
</dbReference>
<accession>A0AAV3A5U2</accession>
<gene>
    <name evidence="2" type="ORF">GDO54_014750</name>
</gene>
<dbReference type="AlphaFoldDB" id="A0AAV3A5U2"/>
<comment type="caution">
    <text evidence="2">The sequence shown here is derived from an EMBL/GenBank/DDBJ whole genome shotgun (WGS) entry which is preliminary data.</text>
</comment>
<name>A0AAV3A5U2_PYXAD</name>